<keyword evidence="11" id="KW-1185">Reference proteome</keyword>
<keyword evidence="4 9" id="KW-1133">Transmembrane helix</keyword>
<keyword evidence="9" id="KW-0472">Membrane</keyword>
<dbReference type="GO" id="GO:0020037">
    <property type="term" value="F:heme binding"/>
    <property type="evidence" value="ECO:0007669"/>
    <property type="project" value="InterPro"/>
</dbReference>
<dbReference type="Gramene" id="TraesPARA_EIv1.0_0606420.1">
    <property type="protein sequence ID" value="TraesPARA_EIv1.0_0606420.1.CDS"/>
    <property type="gene ID" value="TraesPARA_EIv1.0_0606420"/>
</dbReference>
<accession>A0A3B6BYI0</accession>
<dbReference type="Gramene" id="TraesCS2B03G0153000.1">
    <property type="protein sequence ID" value="TraesCS2B03G0153000.1.CDS"/>
    <property type="gene ID" value="TraesCS2B03G0153000"/>
</dbReference>
<dbReference type="Gramene" id="TraesKAR2B01G0036420.1">
    <property type="protein sequence ID" value="cds.TraesKAR2B01G0036420.1"/>
    <property type="gene ID" value="TraesKAR2B01G0036420"/>
</dbReference>
<keyword evidence="6 7" id="KW-0408">Iron</keyword>
<comment type="similarity">
    <text evidence="8">Belongs to the cytochrome P450 family.</text>
</comment>
<dbReference type="Gramene" id="TraesSYM2B03G00851060.1">
    <property type="protein sequence ID" value="TraesSYM2B03G00851060.1"/>
    <property type="gene ID" value="TraesSYM2B03G00851060"/>
</dbReference>
<protein>
    <recommendedName>
        <fullName evidence="12">Cytochrome P450</fullName>
    </recommendedName>
</protein>
<dbReference type="Gramene" id="TraesLAC2B03G00838260.1">
    <property type="protein sequence ID" value="TraesLAC2B03G00838260.1"/>
    <property type="gene ID" value="TraesLAC2B03G00838260"/>
</dbReference>
<dbReference type="InterPro" id="IPR036396">
    <property type="entry name" value="Cyt_P450_sf"/>
</dbReference>
<dbReference type="FunFam" id="1.10.630.10:FF:000026">
    <property type="entry name" value="Cytochrome P450 82C4"/>
    <property type="match status" value="1"/>
</dbReference>
<dbReference type="GeneID" id="123043353"/>
<dbReference type="Gramene" id="TraesCLE_scaffold_010653_01G000300.1">
    <property type="protein sequence ID" value="TraesCLE_scaffold_010653_01G000300.1"/>
    <property type="gene ID" value="TraesCLE_scaffold_010653_01G000300"/>
</dbReference>
<sequence>MADAMTLSYLPLSLATVLFVLVLLGNLRKRRRERGLRLPPSPPSLPVIGHLHLFKKPLHRALANIAAAHGPVLLLRFGSRRVLHVADPAANEECFTAHDVVFANRPRLPSARHLSNGYTTLGSSSYGPNWRNLRRIATVEVLSAGSLLRSAAVRGDEVRLAARRLFLEAAAAGASEPRPARADVKARAFELALNVVARMIAGKRYYGGEGDVPESEAEEAARFREMVREYFAMHGASNLQDFLPVLGVLDIGGARRRAVRLARKRNEWAQRLIDEHRAAFDDGEGKSRRGRTMVGDLLEMQAADPEAYSDKVIRALCLSILQTGTDTSSSTIEWSMAELLNHPDAMAKARVELDEVVGTGRLLEEADLSSLPYLQCIIKETLRLHPIAPLLAPHESSAACSVAGYDIPAGTMLLVNVHMMHRDALMWDEPTRFSPERFEGGRGEGKWMLPFGMGRRGCPGEALGMNMVGLAVGTLVQCFEWRRVGEEVIDMAEGSGLTMPMAVPLEALYWPRAEMTPVLRAL</sequence>
<evidence type="ECO:0000256" key="4">
    <source>
        <dbReference type="ARBA" id="ARBA00022989"/>
    </source>
</evidence>
<dbReference type="Gramene" id="TraesROB_scaffold_011903_01G000300.1">
    <property type="protein sequence ID" value="TraesROB_scaffold_011903_01G000300.1"/>
    <property type="gene ID" value="TraesROB_scaffold_011903_01G000300"/>
</dbReference>
<dbReference type="SMR" id="A0A3B6BYI0"/>
<proteinExistence type="inferred from homology"/>
<dbReference type="Gramene" id="TraesCS2B02G069400.1">
    <property type="protein sequence ID" value="TraesCS2B02G069400.1"/>
    <property type="gene ID" value="TraesCS2B02G069400"/>
</dbReference>
<evidence type="ECO:0000256" key="5">
    <source>
        <dbReference type="ARBA" id="ARBA00023002"/>
    </source>
</evidence>
<dbReference type="Proteomes" id="UP000019116">
    <property type="component" value="Chromosome 2B"/>
</dbReference>
<dbReference type="InterPro" id="IPR002401">
    <property type="entry name" value="Cyt_P450_E_grp-I"/>
</dbReference>
<dbReference type="OMA" id="KPFDTMQ"/>
<dbReference type="RefSeq" id="XP_044321702.1">
    <property type="nucleotide sequence ID" value="XM_044465767.1"/>
</dbReference>
<dbReference type="InterPro" id="IPR001128">
    <property type="entry name" value="Cyt_P450"/>
</dbReference>
<dbReference type="PROSITE" id="PS00086">
    <property type="entry name" value="CYTOCHROME_P450"/>
    <property type="match status" value="1"/>
</dbReference>
<keyword evidence="3 7" id="KW-0479">Metal-binding</keyword>
<evidence type="ECO:0000256" key="9">
    <source>
        <dbReference type="SAM" id="Phobius"/>
    </source>
</evidence>
<dbReference type="Gramene" id="TraesCAD_scaffold_018666_01G000300.1">
    <property type="protein sequence ID" value="TraesCAD_scaffold_018666_01G000300.1"/>
    <property type="gene ID" value="TraesCAD_scaffold_018666_01G000300"/>
</dbReference>
<reference evidence="10" key="1">
    <citation type="submission" date="2018-08" db="EMBL/GenBank/DDBJ databases">
        <authorList>
            <person name="Rossello M."/>
        </authorList>
    </citation>
    <scope>NUCLEOTIDE SEQUENCE [LARGE SCALE GENOMIC DNA]</scope>
    <source>
        <strain evidence="10">cv. Chinese Spring</strain>
    </source>
</reference>
<dbReference type="Gene3D" id="1.10.630.10">
    <property type="entry name" value="Cytochrome P450"/>
    <property type="match status" value="1"/>
</dbReference>
<dbReference type="SUPFAM" id="SSF48264">
    <property type="entry name" value="Cytochrome P450"/>
    <property type="match status" value="1"/>
</dbReference>
<dbReference type="GO" id="GO:0005506">
    <property type="term" value="F:iron ion binding"/>
    <property type="evidence" value="ECO:0007669"/>
    <property type="project" value="InterPro"/>
</dbReference>
<dbReference type="Gramene" id="TraesLDM2B03G00842560.1">
    <property type="protein sequence ID" value="TraesLDM2B03G00842560.1"/>
    <property type="gene ID" value="TraesLDM2B03G00842560"/>
</dbReference>
<evidence type="ECO:0000256" key="6">
    <source>
        <dbReference type="ARBA" id="ARBA00023004"/>
    </source>
</evidence>
<comment type="cofactor">
    <cofactor evidence="7">
        <name>heme</name>
        <dbReference type="ChEBI" id="CHEBI:30413"/>
    </cofactor>
</comment>
<dbReference type="AlphaFoldDB" id="A0A3B6BYI0"/>
<dbReference type="Gramene" id="TraesARI2B03G00850990.1">
    <property type="protein sequence ID" value="TraesARI2B03G00850990.1"/>
    <property type="gene ID" value="TraesARI2B03G00850990"/>
</dbReference>
<keyword evidence="5 8" id="KW-0560">Oxidoreductase</keyword>
<dbReference type="Gramene" id="TraesMAC2B03G00838670.1">
    <property type="protein sequence ID" value="TraesMAC2B03G00838670.1"/>
    <property type="gene ID" value="TraesMAC2B03G00838670"/>
</dbReference>
<dbReference type="PRINTS" id="PR00385">
    <property type="entry name" value="P450"/>
</dbReference>
<feature type="transmembrane region" description="Helical" evidence="9">
    <location>
        <begin position="6"/>
        <end position="27"/>
    </location>
</feature>
<dbReference type="Gramene" id="TraesSTA2B03G00841410.1">
    <property type="protein sequence ID" value="TraesSTA2B03G00841410.1"/>
    <property type="gene ID" value="TraesSTA2B03G00841410"/>
</dbReference>
<dbReference type="InterPro" id="IPR017972">
    <property type="entry name" value="Cyt_P450_CS"/>
</dbReference>
<dbReference type="Pfam" id="PF00067">
    <property type="entry name" value="p450"/>
    <property type="match status" value="1"/>
</dbReference>
<evidence type="ECO:0008006" key="12">
    <source>
        <dbReference type="Google" id="ProtNLM"/>
    </source>
</evidence>
<dbReference type="GO" id="GO:0004497">
    <property type="term" value="F:monooxygenase activity"/>
    <property type="evidence" value="ECO:0007669"/>
    <property type="project" value="UniProtKB-KW"/>
</dbReference>
<evidence type="ECO:0000256" key="7">
    <source>
        <dbReference type="PIRSR" id="PIRSR602401-1"/>
    </source>
</evidence>
<dbReference type="GO" id="GO:0016491">
    <property type="term" value="F:oxidoreductase activity"/>
    <property type="evidence" value="ECO:0000318"/>
    <property type="project" value="GO_Central"/>
</dbReference>
<reference evidence="10" key="2">
    <citation type="submission" date="2018-10" db="UniProtKB">
        <authorList>
            <consortium name="EnsemblPlants"/>
        </authorList>
    </citation>
    <scope>IDENTIFICATION</scope>
</reference>
<dbReference type="Gramene" id="TraesJUL2B03G00845730.1">
    <property type="protein sequence ID" value="TraesJUL2B03G00845730.1"/>
    <property type="gene ID" value="TraesJUL2B03G00845730"/>
</dbReference>
<dbReference type="Gramene" id="TraesJAG2B03G00841170.1">
    <property type="protein sequence ID" value="TraesJAG2B03G00841170.1"/>
    <property type="gene ID" value="TraesJAG2B03G00841170"/>
</dbReference>
<dbReference type="GO" id="GO:0016705">
    <property type="term" value="F:oxidoreductase activity, acting on paired donors, with incorporation or reduction of molecular oxygen"/>
    <property type="evidence" value="ECO:0007669"/>
    <property type="project" value="InterPro"/>
</dbReference>
<evidence type="ECO:0000256" key="8">
    <source>
        <dbReference type="RuleBase" id="RU000461"/>
    </source>
</evidence>
<evidence type="ECO:0000313" key="10">
    <source>
        <dbReference type="EnsemblPlants" id="TraesCS2B02G069400.1"/>
    </source>
</evidence>
<dbReference type="PANTHER" id="PTHR47947">
    <property type="entry name" value="CYTOCHROME P450 82C3-RELATED"/>
    <property type="match status" value="1"/>
</dbReference>
<keyword evidence="8" id="KW-0503">Monooxygenase</keyword>
<evidence type="ECO:0000313" key="11">
    <source>
        <dbReference type="Proteomes" id="UP000019116"/>
    </source>
</evidence>
<dbReference type="OrthoDB" id="1055148at2759"/>
<evidence type="ECO:0000256" key="3">
    <source>
        <dbReference type="ARBA" id="ARBA00022723"/>
    </source>
</evidence>
<name>A0A3B6BYI0_WHEAT</name>
<dbReference type="STRING" id="4565.A0A3B6BYI0"/>
<keyword evidence="2 9" id="KW-0812">Transmembrane</keyword>
<evidence type="ECO:0000256" key="1">
    <source>
        <dbReference type="ARBA" id="ARBA00022617"/>
    </source>
</evidence>
<evidence type="ECO:0000256" key="2">
    <source>
        <dbReference type="ARBA" id="ARBA00022692"/>
    </source>
</evidence>
<gene>
    <name evidence="10" type="primary">LOC123043353</name>
</gene>
<dbReference type="CDD" id="cd20653">
    <property type="entry name" value="CYP81"/>
    <property type="match status" value="1"/>
</dbReference>
<dbReference type="PRINTS" id="PR00463">
    <property type="entry name" value="EP450I"/>
</dbReference>
<dbReference type="PANTHER" id="PTHR47947:SF59">
    <property type="entry name" value="CYTOCHROME P450 CYP81A9"/>
    <property type="match status" value="1"/>
</dbReference>
<feature type="binding site" description="axial binding residue" evidence="7">
    <location>
        <position position="458"/>
    </location>
    <ligand>
        <name>heme</name>
        <dbReference type="ChEBI" id="CHEBI:30413"/>
    </ligand>
    <ligandPart>
        <name>Fe</name>
        <dbReference type="ChEBI" id="CHEBI:18248"/>
    </ligandPart>
</feature>
<keyword evidence="1 7" id="KW-0349">Heme</keyword>
<dbReference type="Gramene" id="TraesNOR2B03G00851430.1">
    <property type="protein sequence ID" value="TraesNOR2B03G00851430.1"/>
    <property type="gene ID" value="TraesNOR2B03G00851430"/>
</dbReference>
<dbReference type="EnsemblPlants" id="TraesCS2B02G069400.1">
    <property type="protein sequence ID" value="TraesCS2B02G069400.1"/>
    <property type="gene ID" value="TraesCS2B02G069400"/>
</dbReference>
<dbReference type="InterPro" id="IPR050651">
    <property type="entry name" value="Plant_Cytochrome_P450_Monoox"/>
</dbReference>
<organism evidence="10">
    <name type="scientific">Triticum aestivum</name>
    <name type="common">Wheat</name>
    <dbReference type="NCBI Taxonomy" id="4565"/>
    <lineage>
        <taxon>Eukaryota</taxon>
        <taxon>Viridiplantae</taxon>
        <taxon>Streptophyta</taxon>
        <taxon>Embryophyta</taxon>
        <taxon>Tracheophyta</taxon>
        <taxon>Spermatophyta</taxon>
        <taxon>Magnoliopsida</taxon>
        <taxon>Liliopsida</taxon>
        <taxon>Poales</taxon>
        <taxon>Poaceae</taxon>
        <taxon>BOP clade</taxon>
        <taxon>Pooideae</taxon>
        <taxon>Triticodae</taxon>
        <taxon>Triticeae</taxon>
        <taxon>Triticinae</taxon>
        <taxon>Triticum</taxon>
    </lineage>
</organism>
<dbReference type="Gramene" id="TraesWEE_scaffold_089166_01G000200.1">
    <property type="protein sequence ID" value="TraesWEE_scaffold_089166_01G000200.1"/>
    <property type="gene ID" value="TraesWEE_scaffold_089166_01G000200"/>
</dbReference>